<name>A0A0F9P0X9_9ZZZZ</name>
<comment type="caution">
    <text evidence="1">The sequence shown here is derived from an EMBL/GenBank/DDBJ whole genome shotgun (WGS) entry which is preliminary data.</text>
</comment>
<protein>
    <submittedName>
        <fullName evidence="1">Uncharacterized protein</fullName>
    </submittedName>
</protein>
<reference evidence="1" key="1">
    <citation type="journal article" date="2015" name="Nature">
        <title>Complex archaea that bridge the gap between prokaryotes and eukaryotes.</title>
        <authorList>
            <person name="Spang A."/>
            <person name="Saw J.H."/>
            <person name="Jorgensen S.L."/>
            <person name="Zaremba-Niedzwiedzka K."/>
            <person name="Martijn J."/>
            <person name="Lind A.E."/>
            <person name="van Eijk R."/>
            <person name="Schleper C."/>
            <person name="Guy L."/>
            <person name="Ettema T.J."/>
        </authorList>
    </citation>
    <scope>NUCLEOTIDE SEQUENCE</scope>
</reference>
<dbReference type="EMBL" id="LAZR01002946">
    <property type="protein sequence ID" value="KKN23714.1"/>
    <property type="molecule type" value="Genomic_DNA"/>
</dbReference>
<proteinExistence type="predicted"/>
<sequence>MPSRVRIADDSANIVSGDQGTSYADARAGTDVLRVTTVNLDIGQTKTALPTFFCYNTLISFDTSFLGSSAVIISAVLSLYFDDEQAGQDFTIEAREHDFGDTITTADFVAGADISGKTLVASMLRSAATLNQYNALTSDAALLTNINKTGKTRIVVTSSRFRTGDEPAGFTERITAQMFSAANPPKLTITYISSGGGQLWIEGDNLHYIDASGVEHIVSIPPIPATDVEVSELGSATYDDVQDYINFFGDRTLLTGGTITDNGDGTAAVAALTGWCKETDSNTAVGVFFDFASPGNTPALTDLVTNYVYIDYNGGTPQIVVSTAILTHGRKQDHIHIATIFRNGTTLHFHEENTIGISRANAVNFHWLEEFAAHRVSGLVTSDGGSLALSITAGVLYEGSSRHPTVVDGSTWSTWYYNFNTSAWVEVTGQSAIDNANYNPTGSGTGLANLTANRYAVHWVYVDIDGADLHIVYGQGDYKANEAEEAGVPALLPDQVIHYGVLIAKIIVQEGQTALVITYPWTSAFTSSFATDHGSLAGLGDDDHTQYLRHALATAVNDFLVASGSGAYVKKTLAETLAILTHTVASHSDTSATGSELNTLTDNSMADTLHRHSELSASDGSPDAVLTLNSGGNALFLKVDPVFTLQNANATGFEYFEFGKTVTSSFVRSGYVGEGSSGNENIYLAADIADVILIAAGDIILSPTGNVGIGVADPDTKLEVFNAGNQLKLSFDGTDNAIFAVDTDGVLTITPSGAAVDFASKAIINVLDLDLGSASAAGTLWAMLTAANAGTALVIKSRDSIDIHRARLGLSGGGDTAVWTYTNSTIVGIVLSGALDANNQDIDNAVLDASVAKGVWTASGTWTVPSMTLAGPISIPSAIQIAGDDTTGGWSLYGGLAIAGGGSRLRLFGKGSTTQVFIYTSNAAQNADVVRVVIDGNKADCIAAWTNIYHTGMKFGLAGTATGAWTMDGVTSGVVTMTVAAAAGTWTMTLPTAVAAVPGYQLTDAAGNGITSWTAAASRREWKHDLGIVRPQDALDEILKTKAVHRFTYKAGQGTGDFETVYVGPFADEAPWAMHFKGGIVNPVNTLGYMVLGFKAVDARIEKLEEELRDLKALAGRN</sequence>
<organism evidence="1">
    <name type="scientific">marine sediment metagenome</name>
    <dbReference type="NCBI Taxonomy" id="412755"/>
    <lineage>
        <taxon>unclassified sequences</taxon>
        <taxon>metagenomes</taxon>
        <taxon>ecological metagenomes</taxon>
    </lineage>
</organism>
<evidence type="ECO:0000313" key="1">
    <source>
        <dbReference type="EMBL" id="KKN23714.1"/>
    </source>
</evidence>
<dbReference type="AlphaFoldDB" id="A0A0F9P0X9"/>
<accession>A0A0F9P0X9</accession>
<gene>
    <name evidence="1" type="ORF">LCGC14_0902150</name>
</gene>